<dbReference type="EMBL" id="OC941361">
    <property type="protein sequence ID" value="CAD7662156.1"/>
    <property type="molecule type" value="Genomic_DNA"/>
</dbReference>
<gene>
    <name evidence="2" type="ORF">ONB1V03_LOCUS18716</name>
</gene>
<keyword evidence="3" id="KW-1185">Reference proteome</keyword>
<dbReference type="Proteomes" id="UP000728032">
    <property type="component" value="Unassembled WGS sequence"/>
</dbReference>
<dbReference type="EMBL" id="CAJPVJ010026536">
    <property type="protein sequence ID" value="CAG2179292.1"/>
    <property type="molecule type" value="Genomic_DNA"/>
</dbReference>
<name>A0A7R9ML40_9ACAR</name>
<feature type="region of interest" description="Disordered" evidence="1">
    <location>
        <begin position="18"/>
        <end position="41"/>
    </location>
</feature>
<evidence type="ECO:0000256" key="1">
    <source>
        <dbReference type="SAM" id="MobiDB-lite"/>
    </source>
</evidence>
<evidence type="ECO:0000313" key="3">
    <source>
        <dbReference type="Proteomes" id="UP000728032"/>
    </source>
</evidence>
<sequence length="41" mass="4701">MWTTEPMHSFRPLLDRSSRTVRSLRSPTGSTLSSTPTSFWC</sequence>
<feature type="compositionally biased region" description="Low complexity" evidence="1">
    <location>
        <begin position="23"/>
        <end position="41"/>
    </location>
</feature>
<evidence type="ECO:0000313" key="2">
    <source>
        <dbReference type="EMBL" id="CAD7662156.1"/>
    </source>
</evidence>
<accession>A0A7R9ML40</accession>
<organism evidence="2">
    <name type="scientific">Oppiella nova</name>
    <dbReference type="NCBI Taxonomy" id="334625"/>
    <lineage>
        <taxon>Eukaryota</taxon>
        <taxon>Metazoa</taxon>
        <taxon>Ecdysozoa</taxon>
        <taxon>Arthropoda</taxon>
        <taxon>Chelicerata</taxon>
        <taxon>Arachnida</taxon>
        <taxon>Acari</taxon>
        <taxon>Acariformes</taxon>
        <taxon>Sarcoptiformes</taxon>
        <taxon>Oribatida</taxon>
        <taxon>Brachypylina</taxon>
        <taxon>Oppioidea</taxon>
        <taxon>Oppiidae</taxon>
        <taxon>Oppiella</taxon>
    </lineage>
</organism>
<proteinExistence type="predicted"/>
<reference evidence="2" key="1">
    <citation type="submission" date="2020-11" db="EMBL/GenBank/DDBJ databases">
        <authorList>
            <person name="Tran Van P."/>
        </authorList>
    </citation>
    <scope>NUCLEOTIDE SEQUENCE</scope>
</reference>
<protein>
    <submittedName>
        <fullName evidence="2">Uncharacterized protein</fullName>
    </submittedName>
</protein>
<dbReference type="AlphaFoldDB" id="A0A7R9ML40"/>